<evidence type="ECO:0000256" key="7">
    <source>
        <dbReference type="RuleBase" id="RU363032"/>
    </source>
</evidence>
<keyword evidence="6 7" id="KW-0472">Membrane</keyword>
<proteinExistence type="inferred from homology"/>
<dbReference type="InterPro" id="IPR000515">
    <property type="entry name" value="MetI-like"/>
</dbReference>
<sequence>MASRAIYKPTRGDRVFDIVNIAIITIFTLIILYPIIFVIMASLSDPNKIFDTPLLLWPRGFTLKGYTEVLKNGDILTGFGNAVLYTFAGTMVNLIVTTLGAYPLSRKDFVGKGPITIFFTITMFFSGGLIPTYLVNQQLGILNTIWVMILPGALSVYNMILMRTYFQANIPNELLESAYVDGANDLQLLWRVVLPLSTPIIAVMAMFYGVGRWNDYYTAMIYLTDRSKFPLQLILREILVQGSFGDTSTALSQGADAQMMMLKLTMKYSVVIISTLPVMLFYPVVQKYFEKGIMVGAIKG</sequence>
<evidence type="ECO:0000259" key="8">
    <source>
        <dbReference type="PROSITE" id="PS50928"/>
    </source>
</evidence>
<keyword evidence="3" id="KW-1003">Cell membrane</keyword>
<dbReference type="PROSITE" id="PS50928">
    <property type="entry name" value="ABC_TM1"/>
    <property type="match status" value="1"/>
</dbReference>
<feature type="domain" description="ABC transmembrane type-1" evidence="8">
    <location>
        <begin position="79"/>
        <end position="272"/>
    </location>
</feature>
<keyword evidence="5 7" id="KW-1133">Transmembrane helix</keyword>
<feature type="transmembrane region" description="Helical" evidence="7">
    <location>
        <begin position="116"/>
        <end position="135"/>
    </location>
</feature>
<dbReference type="PANTHER" id="PTHR43744:SF9">
    <property type="entry name" value="POLYGALACTURONAN_RHAMNOGALACTURONAN TRANSPORT SYSTEM PERMEASE PROTEIN YTCP"/>
    <property type="match status" value="1"/>
</dbReference>
<comment type="caution">
    <text evidence="9">The sequence shown here is derived from an EMBL/GenBank/DDBJ whole genome shotgun (WGS) entry which is preliminary data.</text>
</comment>
<feature type="transmembrane region" description="Helical" evidence="7">
    <location>
        <begin position="188"/>
        <end position="210"/>
    </location>
</feature>
<name>A0ABW4CJU0_9LACO</name>
<feature type="transmembrane region" description="Helical" evidence="7">
    <location>
        <begin position="141"/>
        <end position="160"/>
    </location>
</feature>
<keyword evidence="10" id="KW-1185">Reference proteome</keyword>
<keyword evidence="2 7" id="KW-0813">Transport</keyword>
<feature type="transmembrane region" description="Helical" evidence="7">
    <location>
        <begin position="82"/>
        <end position="104"/>
    </location>
</feature>
<evidence type="ECO:0000256" key="2">
    <source>
        <dbReference type="ARBA" id="ARBA00022448"/>
    </source>
</evidence>
<comment type="similarity">
    <text evidence="7">Belongs to the binding-protein-dependent transport system permease family.</text>
</comment>
<dbReference type="Proteomes" id="UP001597196">
    <property type="component" value="Unassembled WGS sequence"/>
</dbReference>
<evidence type="ECO:0000256" key="5">
    <source>
        <dbReference type="ARBA" id="ARBA00022989"/>
    </source>
</evidence>
<evidence type="ECO:0000256" key="4">
    <source>
        <dbReference type="ARBA" id="ARBA00022692"/>
    </source>
</evidence>
<dbReference type="EMBL" id="JBHTOC010000011">
    <property type="protein sequence ID" value="MFD1430253.1"/>
    <property type="molecule type" value="Genomic_DNA"/>
</dbReference>
<evidence type="ECO:0000256" key="3">
    <source>
        <dbReference type="ARBA" id="ARBA00022475"/>
    </source>
</evidence>
<reference evidence="10" key="1">
    <citation type="journal article" date="2019" name="Int. J. Syst. Evol. Microbiol.">
        <title>The Global Catalogue of Microorganisms (GCM) 10K type strain sequencing project: providing services to taxonomists for standard genome sequencing and annotation.</title>
        <authorList>
            <consortium name="The Broad Institute Genomics Platform"/>
            <consortium name="The Broad Institute Genome Sequencing Center for Infectious Disease"/>
            <person name="Wu L."/>
            <person name="Ma J."/>
        </authorList>
    </citation>
    <scope>NUCLEOTIDE SEQUENCE [LARGE SCALE GENOMIC DNA]</scope>
    <source>
        <strain evidence="10">CCM 8980</strain>
    </source>
</reference>
<organism evidence="9 10">
    <name type="scientific">Lacticaseibacillus mingshuiensis</name>
    <dbReference type="NCBI Taxonomy" id="2799574"/>
    <lineage>
        <taxon>Bacteria</taxon>
        <taxon>Bacillati</taxon>
        <taxon>Bacillota</taxon>
        <taxon>Bacilli</taxon>
        <taxon>Lactobacillales</taxon>
        <taxon>Lactobacillaceae</taxon>
        <taxon>Lacticaseibacillus</taxon>
    </lineage>
</organism>
<dbReference type="InterPro" id="IPR035906">
    <property type="entry name" value="MetI-like_sf"/>
</dbReference>
<feature type="transmembrane region" description="Helical" evidence="7">
    <location>
        <begin position="21"/>
        <end position="43"/>
    </location>
</feature>
<gene>
    <name evidence="9" type="ORF">ACFQ4P_08340</name>
</gene>
<evidence type="ECO:0000313" key="10">
    <source>
        <dbReference type="Proteomes" id="UP001597196"/>
    </source>
</evidence>
<dbReference type="SUPFAM" id="SSF161098">
    <property type="entry name" value="MetI-like"/>
    <property type="match status" value="1"/>
</dbReference>
<keyword evidence="4 7" id="KW-0812">Transmembrane</keyword>
<dbReference type="PANTHER" id="PTHR43744">
    <property type="entry name" value="ABC TRANSPORTER PERMEASE PROTEIN MG189-RELATED-RELATED"/>
    <property type="match status" value="1"/>
</dbReference>
<dbReference type="Pfam" id="PF00528">
    <property type="entry name" value="BPD_transp_1"/>
    <property type="match status" value="1"/>
</dbReference>
<feature type="transmembrane region" description="Helical" evidence="7">
    <location>
        <begin position="268"/>
        <end position="285"/>
    </location>
</feature>
<evidence type="ECO:0000313" key="9">
    <source>
        <dbReference type="EMBL" id="MFD1430253.1"/>
    </source>
</evidence>
<dbReference type="CDD" id="cd06261">
    <property type="entry name" value="TM_PBP2"/>
    <property type="match status" value="1"/>
</dbReference>
<accession>A0ABW4CJU0</accession>
<protein>
    <submittedName>
        <fullName evidence="9">Carbohydrate ABC transporter permease</fullName>
    </submittedName>
</protein>
<evidence type="ECO:0000256" key="1">
    <source>
        <dbReference type="ARBA" id="ARBA00004651"/>
    </source>
</evidence>
<evidence type="ECO:0000256" key="6">
    <source>
        <dbReference type="ARBA" id="ARBA00023136"/>
    </source>
</evidence>
<comment type="subcellular location">
    <subcellularLocation>
        <location evidence="1 7">Cell membrane</location>
        <topology evidence="1 7">Multi-pass membrane protein</topology>
    </subcellularLocation>
</comment>
<dbReference type="Gene3D" id="1.10.3720.10">
    <property type="entry name" value="MetI-like"/>
    <property type="match status" value="1"/>
</dbReference>
<dbReference type="RefSeq" id="WP_203626574.1">
    <property type="nucleotide sequence ID" value="NZ_BOLQ01000006.1"/>
</dbReference>